<evidence type="ECO:0000256" key="6">
    <source>
        <dbReference type="ARBA" id="ARBA00022989"/>
    </source>
</evidence>
<dbReference type="EMBL" id="BJYA01000011">
    <property type="protein sequence ID" value="GEN45944.1"/>
    <property type="molecule type" value="Genomic_DNA"/>
</dbReference>
<feature type="transmembrane region" description="Helical" evidence="8">
    <location>
        <begin position="250"/>
        <end position="272"/>
    </location>
</feature>
<evidence type="ECO:0000256" key="3">
    <source>
        <dbReference type="ARBA" id="ARBA00022475"/>
    </source>
</evidence>
<feature type="transmembrane region" description="Helical" evidence="8">
    <location>
        <begin position="21"/>
        <end position="43"/>
    </location>
</feature>
<keyword evidence="7 8" id="KW-0472">Membrane</keyword>
<evidence type="ECO:0000256" key="2">
    <source>
        <dbReference type="ARBA" id="ARBA00022448"/>
    </source>
</evidence>
<keyword evidence="5 8" id="KW-0812">Transmembrane</keyword>
<dbReference type="Proteomes" id="UP000321440">
    <property type="component" value="Unassembled WGS sequence"/>
</dbReference>
<keyword evidence="4 10" id="KW-0762">Sugar transport</keyword>
<keyword evidence="2" id="KW-0813">Transport</keyword>
<sequence length="340" mass="35039">MKAFLQKKGVNPSFHQYFITALSYMALGLFASLIIGTIIQTLGSEVPFLPDAFVQIGDFATQPIIYGGAIGIAVAHGLKAPPLVLYSALFAGSYAADIGGGPAGSFIAALLAVEIGKLVSKETKLDIVVTPFVTILVGFFVASFVGPPISAFLEGFGAIINWATDLRPFLMGMVVAGLMGLALTAPISSVAIAVMLDLQGLAAGAATVGCAAQMVGFAASSYRENGISGVVSQGIGTSMLQIANVVRKPIVLLAPTVAGIILAPVATVWLHLENNAIGAGMGTSGLVGPIMAFETMGFSLELLIILIMLLIVAPAIISVFISELLRKKGFIKDGDLKLDA</sequence>
<feature type="transmembrane region" description="Helical" evidence="8">
    <location>
        <begin position="125"/>
        <end position="149"/>
    </location>
</feature>
<protein>
    <submittedName>
        <fullName evidence="10">PTS sugar transporter subunit IID</fullName>
    </submittedName>
</protein>
<keyword evidence="6 8" id="KW-1133">Transmembrane helix</keyword>
<evidence type="ECO:0000256" key="7">
    <source>
        <dbReference type="ARBA" id="ARBA00023136"/>
    </source>
</evidence>
<evidence type="ECO:0000256" key="5">
    <source>
        <dbReference type="ARBA" id="ARBA00022692"/>
    </source>
</evidence>
<feature type="transmembrane region" description="Helical" evidence="8">
    <location>
        <begin position="169"/>
        <end position="194"/>
    </location>
</feature>
<comment type="caution">
    <text evidence="10">The sequence shown here is derived from an EMBL/GenBank/DDBJ whole genome shotgun (WGS) entry which is preliminary data.</text>
</comment>
<dbReference type="InterPro" id="IPR003352">
    <property type="entry name" value="PTS_EIIC"/>
</dbReference>
<reference evidence="10 11" key="1">
    <citation type="submission" date="2019-07" db="EMBL/GenBank/DDBJ databases">
        <title>Whole genome shotgun sequence of Alkalibacillus haloalkaliphilus NBRC 103110.</title>
        <authorList>
            <person name="Hosoyama A."/>
            <person name="Uohara A."/>
            <person name="Ohji S."/>
            <person name="Ichikawa N."/>
        </authorList>
    </citation>
    <scope>NUCLEOTIDE SEQUENCE [LARGE SCALE GENOMIC DNA]</scope>
    <source>
        <strain evidence="10 11">NBRC 103110</strain>
    </source>
</reference>
<dbReference type="Pfam" id="PF13303">
    <property type="entry name" value="PTS_EIIC_2"/>
    <property type="match status" value="1"/>
</dbReference>
<gene>
    <name evidence="10" type="ORF">AHA02nite_17200</name>
</gene>
<dbReference type="GO" id="GO:0008982">
    <property type="term" value="F:protein-N(PI)-phosphohistidine-sugar phosphotransferase activity"/>
    <property type="evidence" value="ECO:0007669"/>
    <property type="project" value="InterPro"/>
</dbReference>
<evidence type="ECO:0000313" key="11">
    <source>
        <dbReference type="Proteomes" id="UP000321440"/>
    </source>
</evidence>
<dbReference type="GO" id="GO:0005886">
    <property type="term" value="C:plasma membrane"/>
    <property type="evidence" value="ECO:0007669"/>
    <property type="project" value="UniProtKB-SubCell"/>
</dbReference>
<keyword evidence="11" id="KW-1185">Reference proteome</keyword>
<feature type="transmembrane region" description="Helical" evidence="8">
    <location>
        <begin position="88"/>
        <end position="113"/>
    </location>
</feature>
<evidence type="ECO:0000256" key="4">
    <source>
        <dbReference type="ARBA" id="ARBA00022597"/>
    </source>
</evidence>
<dbReference type="OrthoDB" id="396983at2"/>
<evidence type="ECO:0000256" key="8">
    <source>
        <dbReference type="SAM" id="Phobius"/>
    </source>
</evidence>
<evidence type="ECO:0000259" key="9">
    <source>
        <dbReference type="Pfam" id="PF13303"/>
    </source>
</evidence>
<organism evidence="10 11">
    <name type="scientific">Alkalibacillus haloalkaliphilus</name>
    <dbReference type="NCBI Taxonomy" id="94136"/>
    <lineage>
        <taxon>Bacteria</taxon>
        <taxon>Bacillati</taxon>
        <taxon>Bacillota</taxon>
        <taxon>Bacilli</taxon>
        <taxon>Bacillales</taxon>
        <taxon>Bacillaceae</taxon>
        <taxon>Alkalibacillus</taxon>
    </lineage>
</organism>
<comment type="subcellular location">
    <subcellularLocation>
        <location evidence="1">Cell membrane</location>
        <topology evidence="1">Multi-pass membrane protein</topology>
    </subcellularLocation>
</comment>
<dbReference type="GO" id="GO:0009401">
    <property type="term" value="P:phosphoenolpyruvate-dependent sugar phosphotransferase system"/>
    <property type="evidence" value="ECO:0007669"/>
    <property type="project" value="InterPro"/>
</dbReference>
<evidence type="ECO:0000256" key="1">
    <source>
        <dbReference type="ARBA" id="ARBA00004651"/>
    </source>
</evidence>
<evidence type="ECO:0000313" key="10">
    <source>
        <dbReference type="EMBL" id="GEN45944.1"/>
    </source>
</evidence>
<feature type="domain" description="Phosphotransferase system EIIC" evidence="9">
    <location>
        <begin position="20"/>
        <end position="338"/>
    </location>
</feature>
<dbReference type="RefSeq" id="WP_146816317.1">
    <property type="nucleotide sequence ID" value="NZ_BJYA01000011.1"/>
</dbReference>
<keyword evidence="3" id="KW-1003">Cell membrane</keyword>
<name>A0A511W4B8_9BACI</name>
<accession>A0A511W4B8</accession>
<feature type="transmembrane region" description="Helical" evidence="8">
    <location>
        <begin position="302"/>
        <end position="322"/>
    </location>
</feature>
<proteinExistence type="predicted"/>
<dbReference type="AlphaFoldDB" id="A0A511W4B8"/>